<comment type="caution">
    <text evidence="5">The sequence shown here is derived from an EMBL/GenBank/DDBJ whole genome shotgun (WGS) entry which is preliminary data.</text>
</comment>
<dbReference type="InterPro" id="IPR036286">
    <property type="entry name" value="LexA/Signal_pep-like_sf"/>
</dbReference>
<gene>
    <name evidence="5" type="ORF">RINTHH_12070</name>
</gene>
<dbReference type="PANTHER" id="PTHR12383">
    <property type="entry name" value="PROTEASE FAMILY S26 MITOCHONDRIAL INNER MEMBRANE PROTEASE-RELATED"/>
    <property type="match status" value="1"/>
</dbReference>
<dbReference type="Proteomes" id="UP000053051">
    <property type="component" value="Unassembled WGS sequence"/>
</dbReference>
<evidence type="ECO:0000256" key="1">
    <source>
        <dbReference type="ARBA" id="ARBA00004370"/>
    </source>
</evidence>
<dbReference type="InterPro" id="IPR052064">
    <property type="entry name" value="Mito_IMP1_subunit"/>
</dbReference>
<dbReference type="GO" id="GO:0004252">
    <property type="term" value="F:serine-type endopeptidase activity"/>
    <property type="evidence" value="ECO:0007669"/>
    <property type="project" value="InterPro"/>
</dbReference>
<dbReference type="GO" id="GO:0006465">
    <property type="term" value="P:signal peptide processing"/>
    <property type="evidence" value="ECO:0007669"/>
    <property type="project" value="InterPro"/>
</dbReference>
<keyword evidence="6" id="KW-1185">Reference proteome</keyword>
<reference evidence="5 6" key="1">
    <citation type="submission" date="2012-05" db="EMBL/GenBank/DDBJ databases">
        <authorList>
            <person name="Hilton J."/>
        </authorList>
    </citation>
    <scope>NUCLEOTIDE SEQUENCE [LARGE SCALE GENOMIC DNA]</scope>
    <source>
        <strain evidence="5 6">HH01</strain>
    </source>
</reference>
<reference evidence="6" key="2">
    <citation type="submission" date="2016-01" db="EMBL/GenBank/DDBJ databases">
        <title>Diatom-associated endosymboitic cyanobacterium lacks core nitrogen metabolism enzymes.</title>
        <authorList>
            <person name="Hilton J.A."/>
            <person name="Foster R.A."/>
            <person name="Tripp H.J."/>
            <person name="Carter B.J."/>
            <person name="Zehr J.P."/>
            <person name="Villareal T.A."/>
        </authorList>
    </citation>
    <scope>NUCLEOTIDE SEQUENCE [LARGE SCALE GENOMIC DNA]</scope>
    <source>
        <strain evidence="6">HH01</strain>
    </source>
</reference>
<feature type="domain" description="Peptidase S26" evidence="4">
    <location>
        <begin position="1"/>
        <end position="47"/>
    </location>
</feature>
<dbReference type="CDD" id="cd06530">
    <property type="entry name" value="S26_SPase_I"/>
    <property type="match status" value="1"/>
</dbReference>
<dbReference type="InterPro" id="IPR019533">
    <property type="entry name" value="Peptidase_S26"/>
</dbReference>
<name>M1WZ82_9NOST</name>
<dbReference type="PANTHER" id="PTHR12383:SF16">
    <property type="entry name" value="MITOCHONDRIAL INNER MEMBRANE PROTEASE SUBUNIT 1"/>
    <property type="match status" value="1"/>
</dbReference>
<organism evidence="5 6">
    <name type="scientific">Richelia intracellularis HH01</name>
    <dbReference type="NCBI Taxonomy" id="1165094"/>
    <lineage>
        <taxon>Bacteria</taxon>
        <taxon>Bacillati</taxon>
        <taxon>Cyanobacteriota</taxon>
        <taxon>Cyanophyceae</taxon>
        <taxon>Nostocales</taxon>
        <taxon>Nostocaceae</taxon>
        <taxon>Richelia</taxon>
    </lineage>
</organism>
<comment type="subcellular location">
    <subcellularLocation>
        <location evidence="1">Membrane</location>
    </subcellularLocation>
</comment>
<evidence type="ECO:0000313" key="6">
    <source>
        <dbReference type="Proteomes" id="UP000053051"/>
    </source>
</evidence>
<dbReference type="EMBL" id="CAIY01000044">
    <property type="protein sequence ID" value="CCH67362.1"/>
    <property type="molecule type" value="Genomic_DNA"/>
</dbReference>
<sequence>MIPLLQSGEEILVDTQAYKQIYPQVGDIVIAQLPFQGEKIVKRVAAVLEDGSCFLVGDNYSESTDSRHYGFLRIQNIIGKVTGRFP</sequence>
<evidence type="ECO:0000259" key="4">
    <source>
        <dbReference type="Pfam" id="PF10502"/>
    </source>
</evidence>
<evidence type="ECO:0000313" key="5">
    <source>
        <dbReference type="EMBL" id="CCH67362.1"/>
    </source>
</evidence>
<proteinExistence type="predicted"/>
<dbReference type="SUPFAM" id="SSF51306">
    <property type="entry name" value="LexA/Signal peptidase"/>
    <property type="match status" value="1"/>
</dbReference>
<evidence type="ECO:0000256" key="3">
    <source>
        <dbReference type="ARBA" id="ARBA00023136"/>
    </source>
</evidence>
<dbReference type="GO" id="GO:0016020">
    <property type="term" value="C:membrane"/>
    <property type="evidence" value="ECO:0007669"/>
    <property type="project" value="UniProtKB-SubCell"/>
</dbReference>
<keyword evidence="2" id="KW-0378">Hydrolase</keyword>
<accession>M1WZ82</accession>
<protein>
    <recommendedName>
        <fullName evidence="4">Peptidase S26 domain-containing protein</fullName>
    </recommendedName>
</protein>
<keyword evidence="3" id="KW-0472">Membrane</keyword>
<feature type="domain" description="Peptidase S26" evidence="4">
    <location>
        <begin position="49"/>
        <end position="82"/>
    </location>
</feature>
<dbReference type="Pfam" id="PF10502">
    <property type="entry name" value="Peptidase_S26"/>
    <property type="match status" value="2"/>
</dbReference>
<dbReference type="AlphaFoldDB" id="M1WZ82"/>
<dbReference type="STRING" id="1165094.RINTHH_12070"/>
<evidence type="ECO:0000256" key="2">
    <source>
        <dbReference type="ARBA" id="ARBA00022801"/>
    </source>
</evidence>
<dbReference type="Gene3D" id="2.10.109.10">
    <property type="entry name" value="Umud Fragment, subunit A"/>
    <property type="match status" value="1"/>
</dbReference>